<evidence type="ECO:0000256" key="7">
    <source>
        <dbReference type="ARBA" id="ARBA00011893"/>
    </source>
</evidence>
<dbReference type="HAMAP" id="MF_00004">
    <property type="entry name" value="Aden_phosphoribosyltr"/>
    <property type="match status" value="1"/>
</dbReference>
<dbReference type="NCBIfam" id="NF002636">
    <property type="entry name" value="PRK02304.1-5"/>
    <property type="match status" value="1"/>
</dbReference>
<dbReference type="Pfam" id="PF00156">
    <property type="entry name" value="Pribosyltran"/>
    <property type="match status" value="1"/>
</dbReference>
<evidence type="ECO:0000256" key="2">
    <source>
        <dbReference type="ARBA" id="ARBA00003968"/>
    </source>
</evidence>
<evidence type="ECO:0000313" key="13">
    <source>
        <dbReference type="EMBL" id="CAE0362441.1"/>
    </source>
</evidence>
<dbReference type="EC" id="2.4.2.7" evidence="7"/>
<dbReference type="InterPro" id="IPR029057">
    <property type="entry name" value="PRTase-like"/>
</dbReference>
<gene>
    <name evidence="13" type="ORF">ALAG00032_LOCUS3182</name>
</gene>
<keyword evidence="9" id="KW-0328">Glycosyltransferase</keyword>
<accession>A0A7S3JTN3</accession>
<sequence length="213" mass="22959">MTSREEYVPDGAIARRIAKVTPYFPFKGIDRFYDIGGFLADPEAFSLAVEVLTERYRQVEFNSIGGLDARGFILGPPVALALKKPFFMLRKKGKMPNCILGSSYSKEYEGTDSLGIPRGAVKPGDKVLLIDDLVATGGTLIAAIDLVKRCGGSVIEAACVVELKCLNAAEKFKASGHQDVPIWAMMSESILTLDGLNDPSIPTDGYVDDGAPH</sequence>
<dbReference type="Gene3D" id="3.40.50.2020">
    <property type="match status" value="1"/>
</dbReference>
<dbReference type="EMBL" id="HBIJ01004515">
    <property type="protein sequence ID" value="CAE0362441.1"/>
    <property type="molecule type" value="Transcribed_RNA"/>
</dbReference>
<evidence type="ECO:0000256" key="8">
    <source>
        <dbReference type="ARBA" id="ARBA00022490"/>
    </source>
</evidence>
<evidence type="ECO:0000256" key="6">
    <source>
        <dbReference type="ARBA" id="ARBA00011738"/>
    </source>
</evidence>
<evidence type="ECO:0000256" key="3">
    <source>
        <dbReference type="ARBA" id="ARBA00004496"/>
    </source>
</evidence>
<keyword evidence="10" id="KW-0808">Transferase</keyword>
<dbReference type="InterPro" id="IPR050120">
    <property type="entry name" value="Adenine_PRTase"/>
</dbReference>
<evidence type="ECO:0000256" key="9">
    <source>
        <dbReference type="ARBA" id="ARBA00022676"/>
    </source>
</evidence>
<keyword evidence="8" id="KW-0963">Cytoplasm</keyword>
<dbReference type="InterPro" id="IPR005764">
    <property type="entry name" value="Ade_phspho_trans"/>
</dbReference>
<comment type="subcellular location">
    <subcellularLocation>
        <location evidence="3">Cytoplasm</location>
    </subcellularLocation>
</comment>
<feature type="domain" description="Phosphoribosyltransferase" evidence="12">
    <location>
        <begin position="66"/>
        <end position="165"/>
    </location>
</feature>
<dbReference type="PANTHER" id="PTHR11776">
    <property type="entry name" value="ADENINE PHOSPHORIBOSYLTRANSFERASE"/>
    <property type="match status" value="1"/>
</dbReference>
<evidence type="ECO:0000256" key="5">
    <source>
        <dbReference type="ARBA" id="ARBA00008391"/>
    </source>
</evidence>
<dbReference type="GO" id="GO:0005737">
    <property type="term" value="C:cytoplasm"/>
    <property type="evidence" value="ECO:0007669"/>
    <property type="project" value="UniProtKB-SubCell"/>
</dbReference>
<dbReference type="GO" id="GO:0006166">
    <property type="term" value="P:purine ribonucleoside salvage"/>
    <property type="evidence" value="ECO:0007669"/>
    <property type="project" value="UniProtKB-KW"/>
</dbReference>
<dbReference type="UniPathway" id="UPA00588">
    <property type="reaction ID" value="UER00646"/>
</dbReference>
<protein>
    <recommendedName>
        <fullName evidence="7">adenine phosphoribosyltransferase</fullName>
        <ecNumber evidence="7">2.4.2.7</ecNumber>
    </recommendedName>
</protein>
<comment type="similarity">
    <text evidence="5">Belongs to the purine/pyrimidine phosphoribosyltransferase family.</text>
</comment>
<evidence type="ECO:0000259" key="12">
    <source>
        <dbReference type="Pfam" id="PF00156"/>
    </source>
</evidence>
<dbReference type="GO" id="GO:0044209">
    <property type="term" value="P:AMP salvage"/>
    <property type="evidence" value="ECO:0007669"/>
    <property type="project" value="UniProtKB-UniPathway"/>
</dbReference>
<evidence type="ECO:0000256" key="10">
    <source>
        <dbReference type="ARBA" id="ARBA00022679"/>
    </source>
</evidence>
<organism evidence="13">
    <name type="scientific">Aureoumbra lagunensis</name>
    <dbReference type="NCBI Taxonomy" id="44058"/>
    <lineage>
        <taxon>Eukaryota</taxon>
        <taxon>Sar</taxon>
        <taxon>Stramenopiles</taxon>
        <taxon>Ochrophyta</taxon>
        <taxon>Pelagophyceae</taxon>
        <taxon>Pelagomonadales</taxon>
        <taxon>Aureoumbra</taxon>
    </lineage>
</organism>
<evidence type="ECO:0000256" key="1">
    <source>
        <dbReference type="ARBA" id="ARBA00000868"/>
    </source>
</evidence>
<name>A0A7S3JTN3_9STRA</name>
<comment type="pathway">
    <text evidence="4">Purine metabolism; AMP biosynthesis via salvage pathway; AMP from adenine: step 1/1.</text>
</comment>
<dbReference type="PANTHER" id="PTHR11776:SF7">
    <property type="entry name" value="PHOSPHORIBOSYLTRANSFERASE DOMAIN-CONTAINING PROTEIN"/>
    <property type="match status" value="1"/>
</dbReference>
<comment type="catalytic activity">
    <reaction evidence="1">
        <text>AMP + diphosphate = 5-phospho-alpha-D-ribose 1-diphosphate + adenine</text>
        <dbReference type="Rhea" id="RHEA:16609"/>
        <dbReference type="ChEBI" id="CHEBI:16708"/>
        <dbReference type="ChEBI" id="CHEBI:33019"/>
        <dbReference type="ChEBI" id="CHEBI:58017"/>
        <dbReference type="ChEBI" id="CHEBI:456215"/>
        <dbReference type="EC" id="2.4.2.7"/>
    </reaction>
</comment>
<dbReference type="InterPro" id="IPR000836">
    <property type="entry name" value="PRTase_dom"/>
</dbReference>
<dbReference type="GO" id="GO:0006168">
    <property type="term" value="P:adenine salvage"/>
    <property type="evidence" value="ECO:0007669"/>
    <property type="project" value="InterPro"/>
</dbReference>
<evidence type="ECO:0000256" key="4">
    <source>
        <dbReference type="ARBA" id="ARBA00004659"/>
    </source>
</evidence>
<dbReference type="FunFam" id="3.40.50.2020:FF:000004">
    <property type="entry name" value="Adenine phosphoribosyltransferase"/>
    <property type="match status" value="1"/>
</dbReference>
<dbReference type="AlphaFoldDB" id="A0A7S3JTN3"/>
<comment type="subunit">
    <text evidence="6">Homodimer.</text>
</comment>
<dbReference type="SUPFAM" id="SSF53271">
    <property type="entry name" value="PRTase-like"/>
    <property type="match status" value="1"/>
</dbReference>
<proteinExistence type="inferred from homology"/>
<evidence type="ECO:0000256" key="11">
    <source>
        <dbReference type="ARBA" id="ARBA00022726"/>
    </source>
</evidence>
<dbReference type="CDD" id="cd06223">
    <property type="entry name" value="PRTases_typeI"/>
    <property type="match status" value="1"/>
</dbReference>
<reference evidence="13" key="1">
    <citation type="submission" date="2021-01" db="EMBL/GenBank/DDBJ databases">
        <authorList>
            <person name="Corre E."/>
            <person name="Pelletier E."/>
            <person name="Niang G."/>
            <person name="Scheremetjew M."/>
            <person name="Finn R."/>
            <person name="Kale V."/>
            <person name="Holt S."/>
            <person name="Cochrane G."/>
            <person name="Meng A."/>
            <person name="Brown T."/>
            <person name="Cohen L."/>
        </authorList>
    </citation>
    <scope>NUCLEOTIDE SEQUENCE</scope>
    <source>
        <strain evidence="13">CCMP1510</strain>
    </source>
</reference>
<comment type="function">
    <text evidence="2">Catalyzes a salvage reaction resulting in the formation of AMP, that is energically less costly than de novo synthesis.</text>
</comment>
<dbReference type="GO" id="GO:0003999">
    <property type="term" value="F:adenine phosphoribosyltransferase activity"/>
    <property type="evidence" value="ECO:0007669"/>
    <property type="project" value="UniProtKB-EC"/>
</dbReference>
<keyword evidence="11" id="KW-0660">Purine salvage</keyword>